<evidence type="ECO:0000256" key="4">
    <source>
        <dbReference type="SAM" id="MobiDB-lite"/>
    </source>
</evidence>
<feature type="region of interest" description="Disordered" evidence="4">
    <location>
        <begin position="238"/>
        <end position="426"/>
    </location>
</feature>
<keyword evidence="3" id="KW-0067">ATP-binding</keyword>
<evidence type="ECO:0000256" key="1">
    <source>
        <dbReference type="ARBA" id="ARBA00022448"/>
    </source>
</evidence>
<dbReference type="SUPFAM" id="SSF52540">
    <property type="entry name" value="P-loop containing nucleoside triphosphate hydrolases"/>
    <property type="match status" value="2"/>
</dbReference>
<accession>A0ABN6MX84</accession>
<feature type="compositionally biased region" description="Basic and acidic residues" evidence="4">
    <location>
        <begin position="305"/>
        <end position="341"/>
    </location>
</feature>
<dbReference type="InterPro" id="IPR003439">
    <property type="entry name" value="ABC_transporter-like_ATP-bd"/>
</dbReference>
<dbReference type="InterPro" id="IPR027417">
    <property type="entry name" value="P-loop_NTPase"/>
</dbReference>
<organism evidence="6 7">
    <name type="scientific">Anaeromyxobacter oryzae</name>
    <dbReference type="NCBI Taxonomy" id="2918170"/>
    <lineage>
        <taxon>Bacteria</taxon>
        <taxon>Pseudomonadati</taxon>
        <taxon>Myxococcota</taxon>
        <taxon>Myxococcia</taxon>
        <taxon>Myxococcales</taxon>
        <taxon>Cystobacterineae</taxon>
        <taxon>Anaeromyxobacteraceae</taxon>
        <taxon>Anaeromyxobacter</taxon>
    </lineage>
</organism>
<gene>
    <name evidence="6" type="ORF">AMOR_38660</name>
</gene>
<protein>
    <recommendedName>
        <fullName evidence="5">ABC transporter domain-containing protein</fullName>
    </recommendedName>
</protein>
<evidence type="ECO:0000313" key="6">
    <source>
        <dbReference type="EMBL" id="BDG04870.1"/>
    </source>
</evidence>
<dbReference type="PROSITE" id="PS50893">
    <property type="entry name" value="ABC_TRANSPORTER_2"/>
    <property type="match status" value="2"/>
</dbReference>
<dbReference type="InterPro" id="IPR017871">
    <property type="entry name" value="ABC_transporter-like_CS"/>
</dbReference>
<reference evidence="7" key="1">
    <citation type="journal article" date="2022" name="Int. J. Syst. Evol. Microbiol.">
        <title>Anaeromyxobacter oryzae sp. nov., Anaeromyxobacter diazotrophicus sp. nov. and Anaeromyxobacter paludicola sp. nov., isolated from paddy soils.</title>
        <authorList>
            <person name="Itoh H."/>
            <person name="Xu Z."/>
            <person name="Mise K."/>
            <person name="Masuda Y."/>
            <person name="Ushijima N."/>
            <person name="Hayakawa C."/>
            <person name="Shiratori Y."/>
            <person name="Senoo K."/>
        </authorList>
    </citation>
    <scope>NUCLEOTIDE SEQUENCE [LARGE SCALE GENOMIC DNA]</scope>
    <source>
        <strain evidence="7">Red232</strain>
    </source>
</reference>
<feature type="compositionally biased region" description="Basic and acidic residues" evidence="4">
    <location>
        <begin position="262"/>
        <end position="276"/>
    </location>
</feature>
<dbReference type="Pfam" id="PF00005">
    <property type="entry name" value="ABC_tran"/>
    <property type="match status" value="2"/>
</dbReference>
<proteinExistence type="predicted"/>
<keyword evidence="7" id="KW-1185">Reference proteome</keyword>
<feature type="compositionally biased region" description="Basic and acidic residues" evidence="4">
    <location>
        <begin position="354"/>
        <end position="402"/>
    </location>
</feature>
<evidence type="ECO:0000259" key="5">
    <source>
        <dbReference type="PROSITE" id="PS50893"/>
    </source>
</evidence>
<dbReference type="Proteomes" id="UP001162891">
    <property type="component" value="Chromosome"/>
</dbReference>
<evidence type="ECO:0000256" key="2">
    <source>
        <dbReference type="ARBA" id="ARBA00022741"/>
    </source>
</evidence>
<evidence type="ECO:0000313" key="7">
    <source>
        <dbReference type="Proteomes" id="UP001162891"/>
    </source>
</evidence>
<feature type="domain" description="ABC transporter" evidence="5">
    <location>
        <begin position="432"/>
        <end position="651"/>
    </location>
</feature>
<sequence>MEQPIVTLDRLDVSLGGARVLSGVSLTLSRGQGLAVLGPNGSGKSTLLRLLRGDVWPDPASAGRRLFHADDGASASPIGVRERLARVAPETQDAYVRNDWNLPVEAVIRSGFFDQLWPSEAATSAQAARVRAAAEALGVTHLLRRSFLELSRGEGRRVLLARALAPGPDALLLDEACDGLDAEARADLLGRVAAILRGGTAVVMATHRADEIVEEIPTVAWMEGGQIVRLGTREEAIGEARERDDERDPSSVNVPVTVPDPEAEREPAGRARDPRPVARGPWSVPGHPDRDRERPPSPRPSPPAERGERGSSPGDRERDSAHPLGHGERGSPPGDRERDSGRPLGHGMRGSSPGDRERDSDRPLEHRVRGSSPGDRERDSDRPLEHRVRGSSPGDRERDSGRPRGSPPGDRERDSAHPLGHGVRAGAPPILFTLRSVTVLVEGRPVLDEVDWTVRRGERWCVLGPNGAGKSTLLRLLAGTEQPARGEIDRLGLGPRAGADDLAGRVGLVSPELQARHRLDAPALDVVASGFAGSIGLAEPATARQLDGARRAAARLGISELLARRILSLSYGELRKVLLARALAPGPDVLLLDEPLAGLDPGARAHVLAVLDHLRAEGVAVVAVSHHADELPRAADGVLRIARGRVLPPRP</sequence>
<dbReference type="SMART" id="SM00382">
    <property type="entry name" value="AAA"/>
    <property type="match status" value="2"/>
</dbReference>
<dbReference type="RefSeq" id="WP_248353376.1">
    <property type="nucleotide sequence ID" value="NZ_AP025591.1"/>
</dbReference>
<feature type="domain" description="ABC transporter" evidence="5">
    <location>
        <begin position="6"/>
        <end position="249"/>
    </location>
</feature>
<keyword evidence="1" id="KW-0813">Transport</keyword>
<dbReference type="CDD" id="cd03225">
    <property type="entry name" value="ABC_cobalt_CbiO_domain1"/>
    <property type="match status" value="1"/>
</dbReference>
<name>A0ABN6MX84_9BACT</name>
<feature type="compositionally biased region" description="Basic and acidic residues" evidence="4">
    <location>
        <begin position="238"/>
        <end position="249"/>
    </location>
</feature>
<dbReference type="InterPro" id="IPR015856">
    <property type="entry name" value="ABC_transpr_CbiO/EcfA_su"/>
</dbReference>
<dbReference type="Gene3D" id="3.40.50.300">
    <property type="entry name" value="P-loop containing nucleotide triphosphate hydrolases"/>
    <property type="match status" value="2"/>
</dbReference>
<dbReference type="PANTHER" id="PTHR43158:SF2">
    <property type="entry name" value="SKFA PEPTIDE EXPORT ATP-BINDING PROTEIN SKFE"/>
    <property type="match status" value="1"/>
</dbReference>
<dbReference type="EMBL" id="AP025591">
    <property type="protein sequence ID" value="BDG04870.1"/>
    <property type="molecule type" value="Genomic_DNA"/>
</dbReference>
<evidence type="ECO:0000256" key="3">
    <source>
        <dbReference type="ARBA" id="ARBA00022840"/>
    </source>
</evidence>
<dbReference type="PROSITE" id="PS00211">
    <property type="entry name" value="ABC_TRANSPORTER_1"/>
    <property type="match status" value="1"/>
</dbReference>
<feature type="compositionally biased region" description="Basic and acidic residues" evidence="4">
    <location>
        <begin position="287"/>
        <end position="296"/>
    </location>
</feature>
<dbReference type="PANTHER" id="PTHR43158">
    <property type="entry name" value="SKFA PEPTIDE EXPORT ATP-BINDING PROTEIN SKFE"/>
    <property type="match status" value="1"/>
</dbReference>
<dbReference type="InterPro" id="IPR003593">
    <property type="entry name" value="AAA+_ATPase"/>
</dbReference>
<keyword evidence="2" id="KW-0547">Nucleotide-binding</keyword>